<feature type="region of interest" description="Disordered" evidence="1">
    <location>
        <begin position="26"/>
        <end position="57"/>
    </location>
</feature>
<proteinExistence type="predicted"/>
<protein>
    <recommendedName>
        <fullName evidence="4">Carboxypeptidase regulatory-like domain-containing protein</fullName>
    </recommendedName>
</protein>
<gene>
    <name evidence="2" type="ORF">SJ2017_3490</name>
</gene>
<reference evidence="2 3" key="1">
    <citation type="submission" date="2017-03" db="EMBL/GenBank/DDBJ databases">
        <title>Genome sequencing of Shewanella japonica KCTC 22435.</title>
        <authorList>
            <person name="Kim K.M."/>
        </authorList>
    </citation>
    <scope>NUCLEOTIDE SEQUENCE [LARGE SCALE GENOMIC DNA]</scope>
    <source>
        <strain evidence="2 3">KCTC 22435</strain>
    </source>
</reference>
<dbReference type="Proteomes" id="UP000191820">
    <property type="component" value="Chromosome"/>
</dbReference>
<evidence type="ECO:0000313" key="3">
    <source>
        <dbReference type="Proteomes" id="UP000191820"/>
    </source>
</evidence>
<keyword evidence="3" id="KW-1185">Reference proteome</keyword>
<feature type="compositionally biased region" description="Low complexity" evidence="1">
    <location>
        <begin position="40"/>
        <end position="56"/>
    </location>
</feature>
<evidence type="ECO:0008006" key="4">
    <source>
        <dbReference type="Google" id="ProtNLM"/>
    </source>
</evidence>
<evidence type="ECO:0000313" key="2">
    <source>
        <dbReference type="EMBL" id="ARD23739.1"/>
    </source>
</evidence>
<sequence length="620" mass="69132">MDFSQQWRPSLIAAALSIVLMGCGSSDSDNPEVEIPEITPPDTSTPTTPDTGTPATDFDHQIAGVAAYQGALVGATICADLNMNQACETDEPSAMTDSEGAYQIDWQSEVETPEYYLLANWAAASSTSNKKPQVMQLRFKGATQPKQLNTIINAAGFGSLVASSEYGGAINLLTNIKFNRKVEIQKSELEESQKTALLTEVDTLLARLFALQPSNLYQVTPANSVSDDFIITEALYNYVEQVLAGQIPALLALENVLDVSFDDLKALLEDSEFSLEEFIDSDPLAARILISNAAISLGYTESHIDHRIMGEHDWDILLGNIISETGFKNTFTLSSNVGMSSFSLHNSADTKQLFGFLVDDVVTAFEMNITSNDYEWPTQCWNTTSESWMTEDQTSPDFTKPTPYFDGNTYVTYYDNTPVEIHFISHKLLKTDEEWDAIINSTPQALALNDISWPEVSYRMEMQLTENVMCREVDNYDIINLPEYSQLEQINTADIVDLFFDFDDSQLVITNDVNNTISVEDGLGTPLEVYHWELLDSPNGMPMIEITTVPLEQANAGLIDHRNYLIEDFLDGKIATQFDLYKATIDESTQLPLMLTYDEDTYEFTDVLYQHLLGLISTQP</sequence>
<evidence type="ECO:0000256" key="1">
    <source>
        <dbReference type="SAM" id="MobiDB-lite"/>
    </source>
</evidence>
<dbReference type="EMBL" id="CP020472">
    <property type="protein sequence ID" value="ARD23739.1"/>
    <property type="molecule type" value="Genomic_DNA"/>
</dbReference>
<organism evidence="2 3">
    <name type="scientific">Shewanella japonica</name>
    <dbReference type="NCBI Taxonomy" id="93973"/>
    <lineage>
        <taxon>Bacteria</taxon>
        <taxon>Pseudomonadati</taxon>
        <taxon>Pseudomonadota</taxon>
        <taxon>Gammaproteobacteria</taxon>
        <taxon>Alteromonadales</taxon>
        <taxon>Shewanellaceae</taxon>
        <taxon>Shewanella</taxon>
    </lineage>
</organism>
<name>A0ABM6JQ92_9GAMM</name>
<dbReference type="RefSeq" id="WP_080916716.1">
    <property type="nucleotide sequence ID" value="NZ_CP020472.1"/>
</dbReference>
<accession>A0ABM6JQ92</accession>